<dbReference type="EMBL" id="CP038026">
    <property type="protein sequence ID" value="QBQ38448.1"/>
    <property type="molecule type" value="Genomic_DNA"/>
</dbReference>
<keyword evidence="18" id="KW-0675">Receptor</keyword>
<dbReference type="SUPFAM" id="SSF56935">
    <property type="entry name" value="Porins"/>
    <property type="match status" value="1"/>
</dbReference>
<keyword evidence="4" id="KW-0410">Iron transport</keyword>
<keyword evidence="11 12" id="KW-0998">Cell outer membrane</keyword>
<protein>
    <submittedName>
        <fullName evidence="18">TonB-dependent receptor</fullName>
    </submittedName>
</protein>
<evidence type="ECO:0000256" key="7">
    <source>
        <dbReference type="ARBA" id="ARBA00023004"/>
    </source>
</evidence>
<dbReference type="Gene3D" id="2.40.170.20">
    <property type="entry name" value="TonB-dependent receptor, beta-barrel domain"/>
    <property type="match status" value="1"/>
</dbReference>
<dbReference type="InterPro" id="IPR010917">
    <property type="entry name" value="TonB_rcpt_CS"/>
</dbReference>
<dbReference type="RefSeq" id="WP_134387149.1">
    <property type="nucleotide sequence ID" value="NZ_BMWW01000002.1"/>
</dbReference>
<proteinExistence type="inferred from homology"/>
<comment type="subcellular location">
    <subcellularLocation>
        <location evidence="1 12">Cell outer membrane</location>
        <topology evidence="1 12">Multi-pass membrane protein</topology>
    </subcellularLocation>
</comment>
<comment type="similarity">
    <text evidence="12 14">Belongs to the TonB-dependent receptor family.</text>
</comment>
<dbReference type="PANTHER" id="PTHR32552:SF81">
    <property type="entry name" value="TONB-DEPENDENT OUTER MEMBRANE RECEPTOR"/>
    <property type="match status" value="1"/>
</dbReference>
<evidence type="ECO:0000256" key="4">
    <source>
        <dbReference type="ARBA" id="ARBA00022496"/>
    </source>
</evidence>
<dbReference type="EMBL" id="BMWW01000002">
    <property type="protein sequence ID" value="GGY82168.1"/>
    <property type="molecule type" value="Genomic_DNA"/>
</dbReference>
<dbReference type="GO" id="GO:0009279">
    <property type="term" value="C:cell outer membrane"/>
    <property type="evidence" value="ECO:0007669"/>
    <property type="project" value="UniProtKB-SubCell"/>
</dbReference>
<evidence type="ECO:0000256" key="9">
    <source>
        <dbReference type="ARBA" id="ARBA00023077"/>
    </source>
</evidence>
<keyword evidence="5 12" id="KW-0812">Transmembrane</keyword>
<evidence type="ECO:0000256" key="11">
    <source>
        <dbReference type="ARBA" id="ARBA00023237"/>
    </source>
</evidence>
<dbReference type="InterPro" id="IPR039426">
    <property type="entry name" value="TonB-dep_rcpt-like"/>
</dbReference>
<evidence type="ECO:0000313" key="19">
    <source>
        <dbReference type="EMBL" id="QBQ38448.1"/>
    </source>
</evidence>
<reference evidence="18" key="1">
    <citation type="journal article" date="2014" name="Int. J. Syst. Evol. Microbiol.">
        <title>Complete genome sequence of Corynebacterium casei LMG S-19264T (=DSM 44701T), isolated from a smear-ripened cheese.</title>
        <authorList>
            <consortium name="US DOE Joint Genome Institute (JGI-PGF)"/>
            <person name="Walter F."/>
            <person name="Albersmeier A."/>
            <person name="Kalinowski J."/>
            <person name="Ruckert C."/>
        </authorList>
    </citation>
    <scope>NUCLEOTIDE SEQUENCE</scope>
    <source>
        <strain evidence="18">KCTC 12344</strain>
    </source>
</reference>
<feature type="domain" description="TonB-dependent receptor-like beta-barrel" evidence="16">
    <location>
        <begin position="283"/>
        <end position="726"/>
    </location>
</feature>
<dbReference type="Pfam" id="PF07715">
    <property type="entry name" value="Plug"/>
    <property type="match status" value="1"/>
</dbReference>
<evidence type="ECO:0000256" key="8">
    <source>
        <dbReference type="ARBA" id="ARBA00023065"/>
    </source>
</evidence>
<sequence length="759" mass="83445">MTEPTRYAARTLIALAVAAAFPLHGAVAQEARQPAADGMSDVVVEKRQPGQLEQVIVTAQRRAENIKDVPMSIATVKGEKLDVLTSGGQDIRFLSGRSPSVAIESDYGRTFPRFYIRGLGNTDFDLNASQPVGLVMDDIVQENPMLKGFPVFDVDQVEVLRGPQGTLFGRNSPAGVIKFDSAKPVFKTEGYLSAGFGKDRIRNVDGAYNIPVSDTVAIRFSGQSQHRGNRVDNNRPTGTREFEGYKDNAARLQVLVKPTSNFSALFNVHGRDMDGNATLFRANILKKGTNELVDNFDFGSYPTDGINEQHLKNKGANLRLRWDLPGVTLHSITGYETLDFYSRADVDGGYGAVYAPPMGPGFIPFVVETADVIPNHKQLSQEFRAESTNKGPLQWIAGVFFFKEDIQIDSISFDSLAPGNPQNANYATQEQNAKSWAAFGSVNYAINDRLKVRGGLRYTSDKKDFVAQRIETTGRTYLPLSDDSTNVSWDASGTYVVTKDTNVFARIATGYRAPSMQGRLNDLASRPSMAGAEKVLSYEAGIKQDLFDRRARLSATVFHYRVKDKQLTAGSGTVNMNQLLNADKATGKGVELDIQANLSDALSMTFGSSYNDTEIKDSSLYVLPCGSGCTVTNPVSFVGGTRVALINGNPLPRAPKWQHNFTLKYSVPVANGEAYAFTDWSYRSSYNFFLYEAVEYKAKDLLEGGLRVGYKWGDGKYDLALYGRNITDEVQSVGAIDFNNLTGILNEPRTYGVQFKMNF</sequence>
<evidence type="ECO:0000256" key="3">
    <source>
        <dbReference type="ARBA" id="ARBA00022452"/>
    </source>
</evidence>
<evidence type="ECO:0000256" key="15">
    <source>
        <dbReference type="SAM" id="SignalP"/>
    </source>
</evidence>
<keyword evidence="20" id="KW-1185">Reference proteome</keyword>
<evidence type="ECO:0000256" key="10">
    <source>
        <dbReference type="ARBA" id="ARBA00023136"/>
    </source>
</evidence>
<evidence type="ECO:0000259" key="16">
    <source>
        <dbReference type="Pfam" id="PF00593"/>
    </source>
</evidence>
<dbReference type="Proteomes" id="UP000294359">
    <property type="component" value="Chromosome"/>
</dbReference>
<keyword evidence="2 12" id="KW-0813">Transport</keyword>
<feature type="domain" description="TonB-dependent receptor plug" evidence="17">
    <location>
        <begin position="66"/>
        <end position="176"/>
    </location>
</feature>
<dbReference type="GO" id="GO:0006826">
    <property type="term" value="P:iron ion transport"/>
    <property type="evidence" value="ECO:0007669"/>
    <property type="project" value="UniProtKB-KW"/>
</dbReference>
<feature type="signal peptide" evidence="15">
    <location>
        <begin position="1"/>
        <end position="25"/>
    </location>
</feature>
<dbReference type="PROSITE" id="PS52016">
    <property type="entry name" value="TONB_DEPENDENT_REC_3"/>
    <property type="match status" value="1"/>
</dbReference>
<organism evidence="18 21">
    <name type="scientific">Pseudoduganella plicata</name>
    <dbReference type="NCBI Taxonomy" id="321984"/>
    <lineage>
        <taxon>Bacteria</taxon>
        <taxon>Pseudomonadati</taxon>
        <taxon>Pseudomonadota</taxon>
        <taxon>Betaproteobacteria</taxon>
        <taxon>Burkholderiales</taxon>
        <taxon>Oxalobacteraceae</taxon>
        <taxon>Telluria group</taxon>
        <taxon>Pseudoduganella</taxon>
    </lineage>
</organism>
<dbReference type="Pfam" id="PF00593">
    <property type="entry name" value="TonB_dep_Rec_b-barrel"/>
    <property type="match status" value="1"/>
</dbReference>
<evidence type="ECO:0000256" key="6">
    <source>
        <dbReference type="ARBA" id="ARBA00022729"/>
    </source>
</evidence>
<accession>A0A4V1AUA1</accession>
<dbReference type="InterPro" id="IPR036942">
    <property type="entry name" value="Beta-barrel_TonB_sf"/>
</dbReference>
<dbReference type="PROSITE" id="PS01156">
    <property type="entry name" value="TONB_DEPENDENT_REC_2"/>
    <property type="match status" value="1"/>
</dbReference>
<reference evidence="18" key="3">
    <citation type="submission" date="2022-12" db="EMBL/GenBank/DDBJ databases">
        <authorList>
            <person name="Sun Q."/>
            <person name="Kim S."/>
        </authorList>
    </citation>
    <scope>NUCLEOTIDE SEQUENCE</scope>
    <source>
        <strain evidence="18">KCTC 12344</strain>
    </source>
</reference>
<evidence type="ECO:0000313" key="21">
    <source>
        <dbReference type="Proteomes" id="UP000619512"/>
    </source>
</evidence>
<evidence type="ECO:0000256" key="14">
    <source>
        <dbReference type="RuleBase" id="RU003357"/>
    </source>
</evidence>
<evidence type="ECO:0000256" key="12">
    <source>
        <dbReference type="PROSITE-ProRule" id="PRU01360"/>
    </source>
</evidence>
<keyword evidence="6 15" id="KW-0732">Signal</keyword>
<keyword evidence="9 14" id="KW-0798">TonB box</keyword>
<feature type="short sequence motif" description="TonB C-terminal box" evidence="13">
    <location>
        <begin position="742"/>
        <end position="759"/>
    </location>
</feature>
<keyword evidence="3 12" id="KW-1134">Transmembrane beta strand</keyword>
<keyword evidence="7" id="KW-0408">Iron</keyword>
<keyword evidence="10 12" id="KW-0472">Membrane</keyword>
<keyword evidence="8" id="KW-0406">Ion transport</keyword>
<dbReference type="AlphaFoldDB" id="A0A4V1AUA1"/>
<dbReference type="PANTHER" id="PTHR32552">
    <property type="entry name" value="FERRICHROME IRON RECEPTOR-RELATED"/>
    <property type="match status" value="1"/>
</dbReference>
<evidence type="ECO:0000313" key="18">
    <source>
        <dbReference type="EMBL" id="GGY82168.1"/>
    </source>
</evidence>
<dbReference type="InterPro" id="IPR012910">
    <property type="entry name" value="Plug_dom"/>
</dbReference>
<name>A0A4V1AUA1_9BURK</name>
<evidence type="ECO:0000256" key="1">
    <source>
        <dbReference type="ARBA" id="ARBA00004571"/>
    </source>
</evidence>
<evidence type="ECO:0000256" key="2">
    <source>
        <dbReference type="ARBA" id="ARBA00022448"/>
    </source>
</evidence>
<reference evidence="19 20" key="2">
    <citation type="submission" date="2019-03" db="EMBL/GenBank/DDBJ databases">
        <title>Draft Genome Sequences of Six Type Strains of the Genus Massilia.</title>
        <authorList>
            <person name="Miess H."/>
            <person name="Frediansyhah A."/>
            <person name="Gross H."/>
        </authorList>
    </citation>
    <scope>NUCLEOTIDE SEQUENCE [LARGE SCALE GENOMIC DNA]</scope>
    <source>
        <strain evidence="19 20">DSM 17505</strain>
    </source>
</reference>
<feature type="chain" id="PRO_5044609911" evidence="15">
    <location>
        <begin position="26"/>
        <end position="759"/>
    </location>
</feature>
<evidence type="ECO:0000256" key="5">
    <source>
        <dbReference type="ARBA" id="ARBA00022692"/>
    </source>
</evidence>
<evidence type="ECO:0000313" key="20">
    <source>
        <dbReference type="Proteomes" id="UP000294359"/>
    </source>
</evidence>
<dbReference type="OrthoDB" id="8538693at2"/>
<evidence type="ECO:0000256" key="13">
    <source>
        <dbReference type="PROSITE-ProRule" id="PRU10144"/>
    </source>
</evidence>
<gene>
    <name evidence="18" type="primary">fyuA</name>
    <name evidence="19" type="ORF">E1742_21400</name>
    <name evidence="18" type="ORF">GCM10007388_13790</name>
</gene>
<evidence type="ECO:0000259" key="17">
    <source>
        <dbReference type="Pfam" id="PF07715"/>
    </source>
</evidence>
<dbReference type="Proteomes" id="UP000619512">
    <property type="component" value="Unassembled WGS sequence"/>
</dbReference>
<dbReference type="InterPro" id="IPR000531">
    <property type="entry name" value="Beta-barrel_TonB"/>
</dbReference>